<dbReference type="Gene3D" id="3.40.50.1820">
    <property type="entry name" value="alpha/beta hydrolase"/>
    <property type="match status" value="1"/>
</dbReference>
<dbReference type="InterPro" id="IPR000073">
    <property type="entry name" value="AB_hydrolase_1"/>
</dbReference>
<evidence type="ECO:0000313" key="3">
    <source>
        <dbReference type="EMBL" id="PQP07840.1"/>
    </source>
</evidence>
<dbReference type="InterPro" id="IPR050228">
    <property type="entry name" value="Carboxylesterase_BioH"/>
</dbReference>
<evidence type="ECO:0000259" key="2">
    <source>
        <dbReference type="Pfam" id="PF12697"/>
    </source>
</evidence>
<feature type="region of interest" description="Disordered" evidence="1">
    <location>
        <begin position="284"/>
        <end position="311"/>
    </location>
</feature>
<protein>
    <submittedName>
        <fullName evidence="3">Alpha/beta hydrolase</fullName>
    </submittedName>
</protein>
<comment type="caution">
    <text evidence="3">The sequence shown here is derived from an EMBL/GenBank/DDBJ whole genome shotgun (WGS) entry which is preliminary data.</text>
</comment>
<dbReference type="EMBL" id="PUIQ01000103">
    <property type="protein sequence ID" value="PQP07840.1"/>
    <property type="molecule type" value="Genomic_DNA"/>
</dbReference>
<dbReference type="RefSeq" id="WP_105393826.1">
    <property type="nucleotide sequence ID" value="NZ_PUIQ01000103.1"/>
</dbReference>
<organism evidence="3 4">
    <name type="scientific">Burkholderia cepacia</name>
    <name type="common">Pseudomonas cepacia</name>
    <dbReference type="NCBI Taxonomy" id="292"/>
    <lineage>
        <taxon>Bacteria</taxon>
        <taxon>Pseudomonadati</taxon>
        <taxon>Pseudomonadota</taxon>
        <taxon>Betaproteobacteria</taxon>
        <taxon>Burkholderiales</taxon>
        <taxon>Burkholderiaceae</taxon>
        <taxon>Burkholderia</taxon>
        <taxon>Burkholderia cepacia complex</taxon>
    </lineage>
</organism>
<dbReference type="Pfam" id="PF12697">
    <property type="entry name" value="Abhydrolase_6"/>
    <property type="match status" value="1"/>
</dbReference>
<sequence>MDMSIERMTLALPDGLSVEVERHVFHPDGDSVMIVNGLLQTRASVRATIHCLRTRYNVICFDPPCARGSRTDGGRSPVALLSRYDEAQILLQLIERFTPDFLYSASWGGFAALLALARGAPPLRRAMIAAFSPFVNDALTDFLVRVREAILTERDLQAAHLLNSTLGAYLPRPIQRANRLYLSALSRHERLQLASYLGQVLAQSPCAFVSHLDQIHCPVRFVNGELDAYTTVEDGRAVSRFIARAQSATVPGAGHFLDLEGAAPAAALRDLMFDFFGDARAVSEGGGAEHAGRRTEYGRDDGSELIERTGR</sequence>
<feature type="compositionally biased region" description="Basic and acidic residues" evidence="1">
    <location>
        <begin position="290"/>
        <end position="311"/>
    </location>
</feature>
<dbReference type="Proteomes" id="UP000238206">
    <property type="component" value="Unassembled WGS sequence"/>
</dbReference>
<reference evidence="3 4" key="1">
    <citation type="submission" date="2018-02" db="EMBL/GenBank/DDBJ databases">
        <title>Draft genome sequencing of Burkholderia cepacia Y14-15.</title>
        <authorList>
            <person name="Zheng B.-X."/>
        </authorList>
    </citation>
    <scope>NUCLEOTIDE SEQUENCE [LARGE SCALE GENOMIC DNA]</scope>
    <source>
        <strain evidence="3 4">Y14-15</strain>
    </source>
</reference>
<feature type="domain" description="AB hydrolase-1" evidence="2">
    <location>
        <begin position="53"/>
        <end position="260"/>
    </location>
</feature>
<proteinExistence type="predicted"/>
<evidence type="ECO:0000256" key="1">
    <source>
        <dbReference type="SAM" id="MobiDB-lite"/>
    </source>
</evidence>
<keyword evidence="3" id="KW-0378">Hydrolase</keyword>
<dbReference type="PANTHER" id="PTHR43194:SF5">
    <property type="entry name" value="PIMELOYL-[ACYL-CARRIER PROTEIN] METHYL ESTER ESTERASE"/>
    <property type="match status" value="1"/>
</dbReference>
<accession>A0A2S8HZ49</accession>
<dbReference type="GO" id="GO:0016787">
    <property type="term" value="F:hydrolase activity"/>
    <property type="evidence" value="ECO:0007669"/>
    <property type="project" value="UniProtKB-KW"/>
</dbReference>
<name>A0A2S8HZ49_BURCE</name>
<evidence type="ECO:0000313" key="4">
    <source>
        <dbReference type="Proteomes" id="UP000238206"/>
    </source>
</evidence>
<gene>
    <name evidence="3" type="ORF">C5615_37265</name>
</gene>
<dbReference type="InterPro" id="IPR029058">
    <property type="entry name" value="AB_hydrolase_fold"/>
</dbReference>
<dbReference type="PANTHER" id="PTHR43194">
    <property type="entry name" value="HYDROLASE ALPHA/BETA FOLD FAMILY"/>
    <property type="match status" value="1"/>
</dbReference>
<dbReference type="AlphaFoldDB" id="A0A2S8HZ49"/>
<dbReference type="SUPFAM" id="SSF53474">
    <property type="entry name" value="alpha/beta-Hydrolases"/>
    <property type="match status" value="1"/>
</dbReference>